<keyword evidence="1" id="KW-0328">Glycosyltransferase</keyword>
<dbReference type="PANTHER" id="PTHR12526">
    <property type="entry name" value="GLYCOSYLTRANSFERASE"/>
    <property type="match status" value="1"/>
</dbReference>
<dbReference type="Proteomes" id="UP001228044">
    <property type="component" value="Unassembled WGS sequence"/>
</dbReference>
<dbReference type="EMBL" id="JAUHHC010000005">
    <property type="protein sequence ID" value="MDN3922345.1"/>
    <property type="molecule type" value="Genomic_DNA"/>
</dbReference>
<dbReference type="GO" id="GO:0016757">
    <property type="term" value="F:glycosyltransferase activity"/>
    <property type="evidence" value="ECO:0007669"/>
    <property type="project" value="UniProtKB-KW"/>
</dbReference>
<keyword evidence="2" id="KW-1185">Reference proteome</keyword>
<keyword evidence="1" id="KW-0808">Transferase</keyword>
<reference evidence="1 2" key="1">
    <citation type="submission" date="2023-06" db="EMBL/GenBank/DDBJ databases">
        <title>Pelomonas sp. PFR6 16S ribosomal RNA gene Genome sequencing and assembly.</title>
        <authorList>
            <person name="Woo H."/>
        </authorList>
    </citation>
    <scope>NUCLEOTIDE SEQUENCE [LARGE SCALE GENOMIC DNA]</scope>
    <source>
        <strain evidence="1 2">PFR6</strain>
    </source>
</reference>
<dbReference type="Pfam" id="PF13692">
    <property type="entry name" value="Glyco_trans_1_4"/>
    <property type="match status" value="1"/>
</dbReference>
<dbReference type="PANTHER" id="PTHR12526:SF627">
    <property type="entry name" value="D-RHAMNOSYLTRANSFERASE WBPZ"/>
    <property type="match status" value="1"/>
</dbReference>
<dbReference type="Gene3D" id="3.40.50.2000">
    <property type="entry name" value="Glycogen Phosphorylase B"/>
    <property type="match status" value="1"/>
</dbReference>
<organism evidence="1 2">
    <name type="scientific">Roseateles violae</name>
    <dbReference type="NCBI Taxonomy" id="3058042"/>
    <lineage>
        <taxon>Bacteria</taxon>
        <taxon>Pseudomonadati</taxon>
        <taxon>Pseudomonadota</taxon>
        <taxon>Betaproteobacteria</taxon>
        <taxon>Burkholderiales</taxon>
        <taxon>Sphaerotilaceae</taxon>
        <taxon>Roseateles</taxon>
    </lineage>
</organism>
<comment type="caution">
    <text evidence="1">The sequence shown here is derived from an EMBL/GenBank/DDBJ whole genome shotgun (WGS) entry which is preliminary data.</text>
</comment>
<accession>A0ABT8DVP9</accession>
<evidence type="ECO:0000313" key="1">
    <source>
        <dbReference type="EMBL" id="MDN3922345.1"/>
    </source>
</evidence>
<dbReference type="CDD" id="cd03801">
    <property type="entry name" value="GT4_PimA-like"/>
    <property type="match status" value="1"/>
</dbReference>
<name>A0ABT8DVP9_9BURK</name>
<dbReference type="RefSeq" id="WP_290360648.1">
    <property type="nucleotide sequence ID" value="NZ_JAUHHC010000005.1"/>
</dbReference>
<evidence type="ECO:0000313" key="2">
    <source>
        <dbReference type="Proteomes" id="UP001228044"/>
    </source>
</evidence>
<protein>
    <submittedName>
        <fullName evidence="1">Glycosyltransferase family 4 protein</fullName>
        <ecNumber evidence="1">2.4.-.-</ecNumber>
    </submittedName>
</protein>
<sequence>MPSRGRRLRVLTWHVHGNYLYNLTQVPQDFYLLTDAARSAHHSGRSGSLPWGENVHEAPIEHVAQMEFDVLLFQSRAAWDEEQHRILTSAQRALPRIVLEHDPPQQHPTDTVHWCQDRGALLVQVTPFNALMWDAGVTPTRVIEHGVKPLRELPWRGELERGLVVVNNLPRRGRRLGLDVYQTLAAELPLKLVGMGSEAIGGAGEVAQAALPELLASHRFFFNPIRYTSLGLAIIEAMLAGLPVVGLATTELVSVIASGRNGFVDTRPAALAEAMRALLREPALAREWGEAGRRTARERFGIDRFVADWLAALDLVSS</sequence>
<gene>
    <name evidence="1" type="ORF">QWJ38_18800</name>
</gene>
<proteinExistence type="predicted"/>
<dbReference type="SUPFAM" id="SSF53756">
    <property type="entry name" value="UDP-Glycosyltransferase/glycogen phosphorylase"/>
    <property type="match status" value="1"/>
</dbReference>
<dbReference type="EC" id="2.4.-.-" evidence="1"/>